<evidence type="ECO:0000256" key="10">
    <source>
        <dbReference type="PIRSR" id="PIRSR600101-2"/>
    </source>
</evidence>
<sequence>MGLRTFSALCAALLATACQTAPAPDPLSTASAVAAAPVGTGMVSAADPRAAAAGAQILRQGGSATDAAIAVMLALTVVEPRSSGIGGGGFYLRSDAAGNVVSLDGRETAPSAATPDWFLDENGERLGYRDVVTTGLSVGVPANVALAAEAHARYGTLPWADLFQPAIRLASDGWILTERGANFAERVGERATHDLSLPTLMFDAEGTVLPVGTRITNPDLAITLQNLAAEGPGWLYSGESADALATHIAANTPGRDGMVPADIASYRAIWRDPVCGEYRGYRICGMGPPSSGATTVYAILVQLESYDLSALGPDSPTFWHLFAESQRLAYADRELYLADGDFLQVPVDGLMDRHYLAERGMRIDTAARMEIVEAGEVPLVGGHSEARADGDEPEENGTSHFSIVDADGNVVSYTSTIEGPFGSGLYFGGFYLNNELTDFSFSPERDGVPVANRVEGGKRPRSSMSPTLVFDPEGRLILSIGAAGGGTIPVQVAKALFGIIDFGLTAPEALALPTLYSPGDTVTIEEGSALEAMRGDLEALGHTVTARSLPLKANAVQLVDGAWLGAADPRSEGAAIAP</sequence>
<keyword evidence="6 11" id="KW-0865">Zymogen</keyword>
<evidence type="ECO:0000256" key="9">
    <source>
        <dbReference type="PIRSR" id="PIRSR600101-1"/>
    </source>
</evidence>
<dbReference type="EC" id="2.3.2.2" evidence="11"/>
<keyword evidence="13" id="KW-1185">Reference proteome</keyword>
<dbReference type="STRING" id="502682.BMF35_a0646"/>
<gene>
    <name evidence="12" type="ORF">AAW01_08210</name>
</gene>
<comment type="caution">
    <text evidence="12">The sequence shown here is derived from an EMBL/GenBank/DDBJ whole genome shotgun (WGS) entry which is preliminary data.</text>
</comment>
<evidence type="ECO:0000256" key="11">
    <source>
        <dbReference type="RuleBase" id="RU368036"/>
    </source>
</evidence>
<reference evidence="12 13" key="1">
    <citation type="submission" date="2015-04" db="EMBL/GenBank/DDBJ databases">
        <title>The draft genome sequence of Erythrobacr gangjinensis K7-2.</title>
        <authorList>
            <person name="Zhuang L."/>
            <person name="Liu Y."/>
            <person name="Shao Z."/>
        </authorList>
    </citation>
    <scope>NUCLEOTIDE SEQUENCE [LARGE SCALE GENOMIC DNA]</scope>
    <source>
        <strain evidence="12 13">K7-2</strain>
    </source>
</reference>
<accession>A0A0G9MLF7</accession>
<dbReference type="RefSeq" id="WP_047006892.1">
    <property type="nucleotide sequence ID" value="NZ_CP018097.1"/>
</dbReference>
<name>A0A0G9MLF7_9SPHN</name>
<feature type="binding site" evidence="10">
    <location>
        <position position="106"/>
    </location>
    <ligand>
        <name>L-glutamate</name>
        <dbReference type="ChEBI" id="CHEBI:29985"/>
    </ligand>
</feature>
<dbReference type="PROSITE" id="PS00462">
    <property type="entry name" value="G_GLU_TRANSPEPTIDASE"/>
    <property type="match status" value="1"/>
</dbReference>
<keyword evidence="11" id="KW-0317">Glutathione biosynthesis</keyword>
<dbReference type="GO" id="GO:0006751">
    <property type="term" value="P:glutathione catabolic process"/>
    <property type="evidence" value="ECO:0007669"/>
    <property type="project" value="UniProtKB-UniRule"/>
</dbReference>
<evidence type="ECO:0000256" key="8">
    <source>
        <dbReference type="ARBA" id="ARBA00047417"/>
    </source>
</evidence>
<dbReference type="NCBIfam" id="TIGR00066">
    <property type="entry name" value="g_glut_trans"/>
    <property type="match status" value="1"/>
</dbReference>
<dbReference type="Gene3D" id="1.10.246.130">
    <property type="match status" value="1"/>
</dbReference>
<keyword evidence="7 11" id="KW-0012">Acyltransferase</keyword>
<feature type="binding site" evidence="10">
    <location>
        <begin position="462"/>
        <end position="463"/>
    </location>
    <ligand>
        <name>L-glutamate</name>
        <dbReference type="ChEBI" id="CHEBI:29985"/>
    </ligand>
</feature>
<dbReference type="PANTHER" id="PTHR43199">
    <property type="entry name" value="GLUTATHIONE HYDROLASE"/>
    <property type="match status" value="1"/>
</dbReference>
<evidence type="ECO:0000256" key="7">
    <source>
        <dbReference type="ARBA" id="ARBA00023315"/>
    </source>
</evidence>
<evidence type="ECO:0000256" key="6">
    <source>
        <dbReference type="ARBA" id="ARBA00023145"/>
    </source>
</evidence>
<dbReference type="InterPro" id="IPR029055">
    <property type="entry name" value="Ntn_hydrolases_N"/>
</dbReference>
<dbReference type="SUPFAM" id="SSF56235">
    <property type="entry name" value="N-terminal nucleophile aminohydrolases (Ntn hydrolases)"/>
    <property type="match status" value="1"/>
</dbReference>
<evidence type="ECO:0000313" key="13">
    <source>
        <dbReference type="Proteomes" id="UP000053070"/>
    </source>
</evidence>
<dbReference type="GO" id="GO:0103068">
    <property type="term" value="F:leukotriene C4 gamma-glutamyl transferase activity"/>
    <property type="evidence" value="ECO:0007669"/>
    <property type="project" value="UniProtKB-EC"/>
</dbReference>
<dbReference type="PROSITE" id="PS51257">
    <property type="entry name" value="PROKAR_LIPOPROTEIN"/>
    <property type="match status" value="1"/>
</dbReference>
<comment type="PTM">
    <text evidence="11">Cleaved by autocatalysis into a large and a small subunit.</text>
</comment>
<dbReference type="AlphaFoldDB" id="A0A0G9MLF7"/>
<dbReference type="InterPro" id="IPR043137">
    <property type="entry name" value="GGT_ssub_C"/>
</dbReference>
<dbReference type="InterPro" id="IPR043138">
    <property type="entry name" value="GGT_lsub"/>
</dbReference>
<comment type="catalytic activity">
    <reaction evidence="8 11">
        <text>an N-terminal (5-L-glutamyl)-[peptide] + an alpha-amino acid = 5-L-glutamyl amino acid + an N-terminal L-alpha-aminoacyl-[peptide]</text>
        <dbReference type="Rhea" id="RHEA:23904"/>
        <dbReference type="Rhea" id="RHEA-COMP:9780"/>
        <dbReference type="Rhea" id="RHEA-COMP:9795"/>
        <dbReference type="ChEBI" id="CHEBI:77644"/>
        <dbReference type="ChEBI" id="CHEBI:78597"/>
        <dbReference type="ChEBI" id="CHEBI:78599"/>
        <dbReference type="ChEBI" id="CHEBI:78608"/>
        <dbReference type="EC" id="2.3.2.2"/>
    </reaction>
</comment>
<comment type="similarity">
    <text evidence="3 11">Belongs to the gamma-glutamyltransferase family.</text>
</comment>
<evidence type="ECO:0000256" key="5">
    <source>
        <dbReference type="ARBA" id="ARBA00022801"/>
    </source>
</evidence>
<dbReference type="KEGG" id="egn:BMF35_a0646"/>
<dbReference type="InterPro" id="IPR051792">
    <property type="entry name" value="GGT_bact"/>
</dbReference>
<dbReference type="InterPro" id="IPR055262">
    <property type="entry name" value="GGT_CS"/>
</dbReference>
<dbReference type="Pfam" id="PF01019">
    <property type="entry name" value="G_glu_transpept"/>
    <property type="match status" value="1"/>
</dbReference>
<proteinExistence type="inferred from homology"/>
<comment type="subunit">
    <text evidence="11">This enzyme consists of two polypeptide chains, which are synthesized in precursor form from a single polypeptide.</text>
</comment>
<feature type="binding site" evidence="10">
    <location>
        <position position="438"/>
    </location>
    <ligand>
        <name>L-glutamate</name>
        <dbReference type="ChEBI" id="CHEBI:29985"/>
    </ligand>
</feature>
<dbReference type="PRINTS" id="PR01210">
    <property type="entry name" value="GGTRANSPTASE"/>
</dbReference>
<evidence type="ECO:0000256" key="1">
    <source>
        <dbReference type="ARBA" id="ARBA00001049"/>
    </source>
</evidence>
<protein>
    <recommendedName>
        <fullName evidence="11">Glutathione hydrolase proenzyme</fullName>
        <ecNumber evidence="11">2.3.2.2</ecNumber>
        <ecNumber evidence="11">3.4.19.13</ecNumber>
    </recommendedName>
    <component>
        <recommendedName>
            <fullName evidence="11">Glutathione hydrolase large chain</fullName>
        </recommendedName>
    </component>
    <component>
        <recommendedName>
            <fullName evidence="11">Glutathione hydrolase small chain</fullName>
        </recommendedName>
    </component>
</protein>
<comment type="catalytic activity">
    <reaction evidence="2 11">
        <text>glutathione + H2O = L-cysteinylglycine + L-glutamate</text>
        <dbReference type="Rhea" id="RHEA:28807"/>
        <dbReference type="ChEBI" id="CHEBI:15377"/>
        <dbReference type="ChEBI" id="CHEBI:29985"/>
        <dbReference type="ChEBI" id="CHEBI:57925"/>
        <dbReference type="ChEBI" id="CHEBI:61694"/>
        <dbReference type="EC" id="3.4.19.13"/>
    </reaction>
</comment>
<dbReference type="UniPathway" id="UPA00204"/>
<dbReference type="PANTHER" id="PTHR43199:SF1">
    <property type="entry name" value="GLUTATHIONE HYDROLASE PROENZYME"/>
    <property type="match status" value="1"/>
</dbReference>
<dbReference type="OrthoDB" id="9781342at2"/>
<evidence type="ECO:0000256" key="2">
    <source>
        <dbReference type="ARBA" id="ARBA00001089"/>
    </source>
</evidence>
<evidence type="ECO:0000313" key="12">
    <source>
        <dbReference type="EMBL" id="KLE31540.1"/>
    </source>
</evidence>
<keyword evidence="4 11" id="KW-0808">Transferase</keyword>
<keyword evidence="5 11" id="KW-0378">Hydrolase</keyword>
<comment type="pathway">
    <text evidence="11">Sulfur metabolism; glutathione metabolism.</text>
</comment>
<dbReference type="EC" id="3.4.19.13" evidence="11"/>
<evidence type="ECO:0000256" key="4">
    <source>
        <dbReference type="ARBA" id="ARBA00022679"/>
    </source>
</evidence>
<evidence type="ECO:0000256" key="3">
    <source>
        <dbReference type="ARBA" id="ARBA00009381"/>
    </source>
</evidence>
<organism evidence="12 13">
    <name type="scientific">Aurantiacibacter gangjinensis</name>
    <dbReference type="NCBI Taxonomy" id="502682"/>
    <lineage>
        <taxon>Bacteria</taxon>
        <taxon>Pseudomonadati</taxon>
        <taxon>Pseudomonadota</taxon>
        <taxon>Alphaproteobacteria</taxon>
        <taxon>Sphingomonadales</taxon>
        <taxon>Erythrobacteraceae</taxon>
        <taxon>Aurantiacibacter</taxon>
    </lineage>
</organism>
<feature type="binding site" evidence="10">
    <location>
        <position position="485"/>
    </location>
    <ligand>
        <name>L-glutamate</name>
        <dbReference type="ChEBI" id="CHEBI:29985"/>
    </ligand>
</feature>
<dbReference type="EMBL" id="LBHC01000002">
    <property type="protein sequence ID" value="KLE31540.1"/>
    <property type="molecule type" value="Genomic_DNA"/>
</dbReference>
<dbReference type="InterPro" id="IPR000101">
    <property type="entry name" value="GGT_peptidase"/>
</dbReference>
<dbReference type="PATRIC" id="fig|502682.8.peg.1677"/>
<dbReference type="Proteomes" id="UP000053070">
    <property type="component" value="Unassembled WGS sequence"/>
</dbReference>
<dbReference type="GO" id="GO:0006750">
    <property type="term" value="P:glutathione biosynthetic process"/>
    <property type="evidence" value="ECO:0007669"/>
    <property type="project" value="UniProtKB-KW"/>
</dbReference>
<dbReference type="GO" id="GO:0036374">
    <property type="term" value="F:glutathione hydrolase activity"/>
    <property type="evidence" value="ECO:0007669"/>
    <property type="project" value="UniProtKB-UniRule"/>
</dbReference>
<dbReference type="Gene3D" id="3.60.20.40">
    <property type="match status" value="1"/>
</dbReference>
<comment type="catalytic activity">
    <reaction evidence="1 11">
        <text>an S-substituted glutathione + H2O = an S-substituted L-cysteinylglycine + L-glutamate</text>
        <dbReference type="Rhea" id="RHEA:59468"/>
        <dbReference type="ChEBI" id="CHEBI:15377"/>
        <dbReference type="ChEBI" id="CHEBI:29985"/>
        <dbReference type="ChEBI" id="CHEBI:90779"/>
        <dbReference type="ChEBI" id="CHEBI:143103"/>
        <dbReference type="EC" id="3.4.19.13"/>
    </reaction>
</comment>
<feature type="active site" description="Nucleophile" evidence="9">
    <location>
        <position position="398"/>
    </location>
</feature>